<evidence type="ECO:0000313" key="2">
    <source>
        <dbReference type="Proteomes" id="UP000308705"/>
    </source>
</evidence>
<evidence type="ECO:0000313" key="1">
    <source>
        <dbReference type="EMBL" id="TKK86275.1"/>
    </source>
</evidence>
<dbReference type="EMBL" id="SZQA01000022">
    <property type="protein sequence ID" value="TKK86275.1"/>
    <property type="molecule type" value="Genomic_DNA"/>
</dbReference>
<sequence>MPLVVTRRWTLPILALAAIPVIWWAIGGAESQATGHHAVAPTHTLEEITGVIGCTPEIQGQQPDMRQAMCSAPTYQSVVLTFKADKNQTDWLKGAQAYGGTYLVGTRWVVVGPEKELNGLIPRLGGHVEVAEHGGHS</sequence>
<organism evidence="1 2">
    <name type="scientific">Herbidospora galbida</name>
    <dbReference type="NCBI Taxonomy" id="2575442"/>
    <lineage>
        <taxon>Bacteria</taxon>
        <taxon>Bacillati</taxon>
        <taxon>Actinomycetota</taxon>
        <taxon>Actinomycetes</taxon>
        <taxon>Streptosporangiales</taxon>
        <taxon>Streptosporangiaceae</taxon>
        <taxon>Herbidospora</taxon>
    </lineage>
</organism>
<keyword evidence="2" id="KW-1185">Reference proteome</keyword>
<reference evidence="1 2" key="1">
    <citation type="submission" date="2019-04" db="EMBL/GenBank/DDBJ databases">
        <title>Herbidospora sp. NEAU-GS14.nov., a novel actinomycete isolated from soil.</title>
        <authorList>
            <person name="Han L."/>
        </authorList>
    </citation>
    <scope>NUCLEOTIDE SEQUENCE [LARGE SCALE GENOMIC DNA]</scope>
    <source>
        <strain evidence="1 2">NEAU-GS14</strain>
    </source>
</reference>
<protein>
    <submittedName>
        <fullName evidence="1">Uncharacterized protein</fullName>
    </submittedName>
</protein>
<accession>A0A4U3MB13</accession>
<name>A0A4U3MB13_9ACTN</name>
<comment type="caution">
    <text evidence="1">The sequence shown here is derived from an EMBL/GenBank/DDBJ whole genome shotgun (WGS) entry which is preliminary data.</text>
</comment>
<gene>
    <name evidence="1" type="ORF">FDA94_22415</name>
</gene>
<dbReference type="Proteomes" id="UP000308705">
    <property type="component" value="Unassembled WGS sequence"/>
</dbReference>
<dbReference type="OrthoDB" id="5114877at2"/>
<proteinExistence type="predicted"/>
<dbReference type="AlphaFoldDB" id="A0A4U3MB13"/>
<dbReference type="RefSeq" id="WP_137249046.1">
    <property type="nucleotide sequence ID" value="NZ_SZQA01000022.1"/>
</dbReference>